<name>A0A1L9PWI7_ASPVE</name>
<organism evidence="1 2">
    <name type="scientific">Aspergillus versicolor CBS 583.65</name>
    <dbReference type="NCBI Taxonomy" id="1036611"/>
    <lineage>
        <taxon>Eukaryota</taxon>
        <taxon>Fungi</taxon>
        <taxon>Dikarya</taxon>
        <taxon>Ascomycota</taxon>
        <taxon>Pezizomycotina</taxon>
        <taxon>Eurotiomycetes</taxon>
        <taxon>Eurotiomycetidae</taxon>
        <taxon>Eurotiales</taxon>
        <taxon>Aspergillaceae</taxon>
        <taxon>Aspergillus</taxon>
        <taxon>Aspergillus subgen. Nidulantes</taxon>
    </lineage>
</organism>
<evidence type="ECO:0000313" key="2">
    <source>
        <dbReference type="Proteomes" id="UP000184073"/>
    </source>
</evidence>
<dbReference type="AlphaFoldDB" id="A0A1L9PWI7"/>
<dbReference type="GeneID" id="63731798"/>
<keyword evidence="2" id="KW-1185">Reference proteome</keyword>
<dbReference type="OrthoDB" id="4460491at2759"/>
<evidence type="ECO:0000313" key="1">
    <source>
        <dbReference type="EMBL" id="OJJ05900.1"/>
    </source>
</evidence>
<proteinExistence type="predicted"/>
<protein>
    <submittedName>
        <fullName evidence="1">Uncharacterized protein</fullName>
    </submittedName>
</protein>
<dbReference type="RefSeq" id="XP_040671662.1">
    <property type="nucleotide sequence ID" value="XM_040816287.1"/>
</dbReference>
<reference evidence="2" key="1">
    <citation type="journal article" date="2017" name="Genome Biol.">
        <title>Comparative genomics reveals high biological diversity and specific adaptations in the industrially and medically important fungal genus Aspergillus.</title>
        <authorList>
            <person name="de Vries R.P."/>
            <person name="Riley R."/>
            <person name="Wiebenga A."/>
            <person name="Aguilar-Osorio G."/>
            <person name="Amillis S."/>
            <person name="Uchima C.A."/>
            <person name="Anderluh G."/>
            <person name="Asadollahi M."/>
            <person name="Askin M."/>
            <person name="Barry K."/>
            <person name="Battaglia E."/>
            <person name="Bayram O."/>
            <person name="Benocci T."/>
            <person name="Braus-Stromeyer S.A."/>
            <person name="Caldana C."/>
            <person name="Canovas D."/>
            <person name="Cerqueira G.C."/>
            <person name="Chen F."/>
            <person name="Chen W."/>
            <person name="Choi C."/>
            <person name="Clum A."/>
            <person name="Dos Santos R.A."/>
            <person name="Damasio A.R."/>
            <person name="Diallinas G."/>
            <person name="Emri T."/>
            <person name="Fekete E."/>
            <person name="Flipphi M."/>
            <person name="Freyberg S."/>
            <person name="Gallo A."/>
            <person name="Gournas C."/>
            <person name="Habgood R."/>
            <person name="Hainaut M."/>
            <person name="Harispe M.L."/>
            <person name="Henrissat B."/>
            <person name="Hilden K.S."/>
            <person name="Hope R."/>
            <person name="Hossain A."/>
            <person name="Karabika E."/>
            <person name="Karaffa L."/>
            <person name="Karanyi Z."/>
            <person name="Krasevec N."/>
            <person name="Kuo A."/>
            <person name="Kusch H."/>
            <person name="LaButti K."/>
            <person name="Lagendijk E.L."/>
            <person name="Lapidus A."/>
            <person name="Levasseur A."/>
            <person name="Lindquist E."/>
            <person name="Lipzen A."/>
            <person name="Logrieco A.F."/>
            <person name="MacCabe A."/>
            <person name="Maekelae M.R."/>
            <person name="Malavazi I."/>
            <person name="Melin P."/>
            <person name="Meyer V."/>
            <person name="Mielnichuk N."/>
            <person name="Miskei M."/>
            <person name="Molnar A.P."/>
            <person name="Mule G."/>
            <person name="Ngan C.Y."/>
            <person name="Orejas M."/>
            <person name="Orosz E."/>
            <person name="Ouedraogo J.P."/>
            <person name="Overkamp K.M."/>
            <person name="Park H.-S."/>
            <person name="Perrone G."/>
            <person name="Piumi F."/>
            <person name="Punt P.J."/>
            <person name="Ram A.F."/>
            <person name="Ramon A."/>
            <person name="Rauscher S."/>
            <person name="Record E."/>
            <person name="Riano-Pachon D.M."/>
            <person name="Robert V."/>
            <person name="Roehrig J."/>
            <person name="Ruller R."/>
            <person name="Salamov A."/>
            <person name="Salih N.S."/>
            <person name="Samson R.A."/>
            <person name="Sandor E."/>
            <person name="Sanguinetti M."/>
            <person name="Schuetze T."/>
            <person name="Sepcic K."/>
            <person name="Shelest E."/>
            <person name="Sherlock G."/>
            <person name="Sophianopoulou V."/>
            <person name="Squina F.M."/>
            <person name="Sun H."/>
            <person name="Susca A."/>
            <person name="Todd R.B."/>
            <person name="Tsang A."/>
            <person name="Unkles S.E."/>
            <person name="van de Wiele N."/>
            <person name="van Rossen-Uffink D."/>
            <person name="Oliveira J.V."/>
            <person name="Vesth T.C."/>
            <person name="Visser J."/>
            <person name="Yu J.-H."/>
            <person name="Zhou M."/>
            <person name="Andersen M.R."/>
            <person name="Archer D.B."/>
            <person name="Baker S.E."/>
            <person name="Benoit I."/>
            <person name="Brakhage A.A."/>
            <person name="Braus G.H."/>
            <person name="Fischer R."/>
            <person name="Frisvad J.C."/>
            <person name="Goldman G.H."/>
            <person name="Houbraken J."/>
            <person name="Oakley B."/>
            <person name="Pocsi I."/>
            <person name="Scazzocchio C."/>
            <person name="Seiboth B."/>
            <person name="vanKuyk P.A."/>
            <person name="Wortman J."/>
            <person name="Dyer P.S."/>
            <person name="Grigoriev I.V."/>
        </authorList>
    </citation>
    <scope>NUCLEOTIDE SEQUENCE [LARGE SCALE GENOMIC DNA]</scope>
    <source>
        <strain evidence="2">CBS 583.65</strain>
    </source>
</reference>
<accession>A0A1L9PWI7</accession>
<dbReference type="VEuPathDB" id="FungiDB:ASPVEDRAFT_75128"/>
<gene>
    <name evidence="1" type="ORF">ASPVEDRAFT_75128</name>
</gene>
<dbReference type="EMBL" id="KV878134">
    <property type="protein sequence ID" value="OJJ05900.1"/>
    <property type="molecule type" value="Genomic_DNA"/>
</dbReference>
<sequence length="133" mass="15627">MATSMSRSKKEQLQKRLRNILRRHNDFWRLYSIKSWLVMELPNGQQMTYYSHPNAPPPTEKDMKSRLQHNVHMTPADYPAEESDKPMTNKQPETRLVAHANGVWFSDLFPVYRSNSHLTSGVADNSDCEFFRE</sequence>
<dbReference type="Proteomes" id="UP000184073">
    <property type="component" value="Unassembled WGS sequence"/>
</dbReference>